<feature type="non-terminal residue" evidence="2">
    <location>
        <position position="121"/>
    </location>
</feature>
<proteinExistence type="predicted"/>
<name>A0AAV7KRJ4_PLEWA</name>
<feature type="compositionally biased region" description="Pro residues" evidence="1">
    <location>
        <begin position="110"/>
        <end position="121"/>
    </location>
</feature>
<organism evidence="2 3">
    <name type="scientific">Pleurodeles waltl</name>
    <name type="common">Iberian ribbed newt</name>
    <dbReference type="NCBI Taxonomy" id="8319"/>
    <lineage>
        <taxon>Eukaryota</taxon>
        <taxon>Metazoa</taxon>
        <taxon>Chordata</taxon>
        <taxon>Craniata</taxon>
        <taxon>Vertebrata</taxon>
        <taxon>Euteleostomi</taxon>
        <taxon>Amphibia</taxon>
        <taxon>Batrachia</taxon>
        <taxon>Caudata</taxon>
        <taxon>Salamandroidea</taxon>
        <taxon>Salamandridae</taxon>
        <taxon>Pleurodelinae</taxon>
        <taxon>Pleurodeles</taxon>
    </lineage>
</organism>
<dbReference type="AlphaFoldDB" id="A0AAV7KRJ4"/>
<evidence type="ECO:0000313" key="3">
    <source>
        <dbReference type="Proteomes" id="UP001066276"/>
    </source>
</evidence>
<gene>
    <name evidence="2" type="ORF">NDU88_002221</name>
</gene>
<dbReference type="EMBL" id="JANPWB010000016">
    <property type="protein sequence ID" value="KAJ1082051.1"/>
    <property type="molecule type" value="Genomic_DNA"/>
</dbReference>
<sequence>QIITMLEENQRLQREYCQGVMQQWQAHNATMASMTGVLRDISTTLHASNAHQQAPFASNLTSASSTSATANGMEALTGEQQPSDTPTSVGGTPLANVVIHPDIRLEQIPRPKPLPGSEPHL</sequence>
<evidence type="ECO:0000256" key="1">
    <source>
        <dbReference type="SAM" id="MobiDB-lite"/>
    </source>
</evidence>
<evidence type="ECO:0000313" key="2">
    <source>
        <dbReference type="EMBL" id="KAJ1082051.1"/>
    </source>
</evidence>
<feature type="compositionally biased region" description="Low complexity" evidence="1">
    <location>
        <begin position="61"/>
        <end position="70"/>
    </location>
</feature>
<comment type="caution">
    <text evidence="2">The sequence shown here is derived from an EMBL/GenBank/DDBJ whole genome shotgun (WGS) entry which is preliminary data.</text>
</comment>
<keyword evidence="3" id="KW-1185">Reference proteome</keyword>
<reference evidence="2" key="1">
    <citation type="journal article" date="2022" name="bioRxiv">
        <title>Sequencing and chromosome-scale assembly of the giantPleurodeles waltlgenome.</title>
        <authorList>
            <person name="Brown T."/>
            <person name="Elewa A."/>
            <person name="Iarovenko S."/>
            <person name="Subramanian E."/>
            <person name="Araus A.J."/>
            <person name="Petzold A."/>
            <person name="Susuki M."/>
            <person name="Suzuki K.-i.T."/>
            <person name="Hayashi T."/>
            <person name="Toyoda A."/>
            <person name="Oliveira C."/>
            <person name="Osipova E."/>
            <person name="Leigh N.D."/>
            <person name="Simon A."/>
            <person name="Yun M.H."/>
        </authorList>
    </citation>
    <scope>NUCLEOTIDE SEQUENCE</scope>
    <source>
        <strain evidence="2">20211129_DDA</strain>
        <tissue evidence="2">Liver</tissue>
    </source>
</reference>
<accession>A0AAV7KRJ4</accession>
<feature type="compositionally biased region" description="Polar residues" evidence="1">
    <location>
        <begin position="78"/>
        <end position="90"/>
    </location>
</feature>
<feature type="non-terminal residue" evidence="2">
    <location>
        <position position="1"/>
    </location>
</feature>
<feature type="region of interest" description="Disordered" evidence="1">
    <location>
        <begin position="55"/>
        <end position="121"/>
    </location>
</feature>
<dbReference type="Proteomes" id="UP001066276">
    <property type="component" value="Chromosome 12"/>
</dbReference>
<protein>
    <submittedName>
        <fullName evidence="2">Uncharacterized protein</fullName>
    </submittedName>
</protein>